<accession>A0A1Y1IUB0</accession>
<feature type="disulfide bond" evidence="8">
    <location>
        <begin position="417"/>
        <end position="426"/>
    </location>
</feature>
<dbReference type="AlphaFoldDB" id="A0A1Y1IUB0"/>
<dbReference type="Pfam" id="PF02415">
    <property type="entry name" value="Chlam_PMP"/>
    <property type="match status" value="1"/>
</dbReference>
<evidence type="ECO:0000256" key="9">
    <source>
        <dbReference type="SAM" id="MobiDB-lite"/>
    </source>
</evidence>
<evidence type="ECO:0000256" key="3">
    <source>
        <dbReference type="ARBA" id="ARBA00004613"/>
    </source>
</evidence>
<keyword evidence="6" id="KW-0472">Membrane</keyword>
<keyword evidence="13" id="KW-1185">Reference proteome</keyword>
<dbReference type="InterPro" id="IPR000742">
    <property type="entry name" value="EGF"/>
</dbReference>
<evidence type="ECO:0000256" key="10">
    <source>
        <dbReference type="SAM" id="SignalP"/>
    </source>
</evidence>
<comment type="caution">
    <text evidence="8">Lacks conserved residue(s) required for the propagation of feature annotation.</text>
</comment>
<dbReference type="SUPFAM" id="SSF57196">
    <property type="entry name" value="EGF/Laminin"/>
    <property type="match status" value="1"/>
</dbReference>
<feature type="domain" description="EGF-like" evidence="11">
    <location>
        <begin position="389"/>
        <end position="427"/>
    </location>
</feature>
<protein>
    <recommendedName>
        <fullName evidence="11">EGF-like domain-containing protein</fullName>
    </recommendedName>
</protein>
<evidence type="ECO:0000256" key="1">
    <source>
        <dbReference type="ARBA" id="ARBA00004196"/>
    </source>
</evidence>
<dbReference type="EMBL" id="DF237803">
    <property type="protein sequence ID" value="GAQ91788.1"/>
    <property type="molecule type" value="Genomic_DNA"/>
</dbReference>
<evidence type="ECO:0000256" key="7">
    <source>
        <dbReference type="ARBA" id="ARBA00023237"/>
    </source>
</evidence>
<proteinExistence type="predicted"/>
<evidence type="ECO:0000259" key="11">
    <source>
        <dbReference type="PROSITE" id="PS50026"/>
    </source>
</evidence>
<feature type="signal peptide" evidence="10">
    <location>
        <begin position="1"/>
        <end position="21"/>
    </location>
</feature>
<feature type="compositionally biased region" description="Pro residues" evidence="9">
    <location>
        <begin position="350"/>
        <end position="362"/>
    </location>
</feature>
<reference evidence="12 13" key="1">
    <citation type="journal article" date="2014" name="Nat. Commun.">
        <title>Klebsormidium flaccidum genome reveals primary factors for plant terrestrial adaptation.</title>
        <authorList>
            <person name="Hori K."/>
            <person name="Maruyama F."/>
            <person name="Fujisawa T."/>
            <person name="Togashi T."/>
            <person name="Yamamoto N."/>
            <person name="Seo M."/>
            <person name="Sato S."/>
            <person name="Yamada T."/>
            <person name="Mori H."/>
            <person name="Tajima N."/>
            <person name="Moriyama T."/>
            <person name="Ikeuchi M."/>
            <person name="Watanabe M."/>
            <person name="Wada H."/>
            <person name="Kobayashi K."/>
            <person name="Saito M."/>
            <person name="Masuda T."/>
            <person name="Sasaki-Sekimoto Y."/>
            <person name="Mashiguchi K."/>
            <person name="Awai K."/>
            <person name="Shimojima M."/>
            <person name="Masuda S."/>
            <person name="Iwai M."/>
            <person name="Nobusawa T."/>
            <person name="Narise T."/>
            <person name="Kondo S."/>
            <person name="Saito H."/>
            <person name="Sato R."/>
            <person name="Murakawa M."/>
            <person name="Ihara Y."/>
            <person name="Oshima-Yamada Y."/>
            <person name="Ohtaka K."/>
            <person name="Satoh M."/>
            <person name="Sonobe K."/>
            <person name="Ishii M."/>
            <person name="Ohtani R."/>
            <person name="Kanamori-Sato M."/>
            <person name="Honoki R."/>
            <person name="Miyazaki D."/>
            <person name="Mochizuki H."/>
            <person name="Umetsu J."/>
            <person name="Higashi K."/>
            <person name="Shibata D."/>
            <person name="Kamiya Y."/>
            <person name="Sato N."/>
            <person name="Nakamura Y."/>
            <person name="Tabata S."/>
            <person name="Ida S."/>
            <person name="Kurokawa K."/>
            <person name="Ohta H."/>
        </authorList>
    </citation>
    <scope>NUCLEOTIDE SEQUENCE [LARGE SCALE GENOMIC DNA]</scope>
    <source>
        <strain evidence="12 13">NIES-2285</strain>
    </source>
</reference>
<dbReference type="InterPro" id="IPR011050">
    <property type="entry name" value="Pectin_lyase_fold/virulence"/>
</dbReference>
<evidence type="ECO:0000256" key="5">
    <source>
        <dbReference type="ARBA" id="ARBA00022729"/>
    </source>
</evidence>
<dbReference type="PROSITE" id="PS01186">
    <property type="entry name" value="EGF_2"/>
    <property type="match status" value="1"/>
</dbReference>
<keyword evidence="8" id="KW-0245">EGF-like domain</keyword>
<dbReference type="PROSITE" id="PS50026">
    <property type="entry name" value="EGF_3"/>
    <property type="match status" value="1"/>
</dbReference>
<evidence type="ECO:0000256" key="6">
    <source>
        <dbReference type="ARBA" id="ARBA00023136"/>
    </source>
</evidence>
<sequence length="439" mass="42245">MGACGLAGIAILSLLLHSVAAAVTGPIATEAELRTAVAQGGAVTLTAPITLTGGELVLSSILSIDGAGNTIDAGGISRIFNVRAGGSLFASALTLSNAKSNGSGGAMLVAGVVALDSPVFTDNQAVGVLSGGGAIAVVGSSGSLTVRGGSFSGNTANFGGAIDVESGAKADVGFSTFTNNRAVTSGGAIQVLDSGNLLLSEADNTVTPGTPNTFNGNTAPLGGAVMVDQAAAQICGFRGTSNAATTNGPNIYLTAKNSTLTFFDFPATFVTTAPGAVTPLNQPFLGCPPLSALSPAPAPAVAPAPAPAVAPAPAKTVAPAVAPAPAPVVTPRPTVTVPVTPAPTKVVAPAPAPTGAPAPVPAVTPSATPASTRPPLTPPSSTPAATGAPVTTTAPPVNPCRNGGTPLVISGQTGCQCPNGFTGARCEVPVLSGNPYTTL</sequence>
<feature type="compositionally biased region" description="Low complexity" evidence="9">
    <location>
        <begin position="382"/>
        <end position="395"/>
    </location>
</feature>
<dbReference type="GO" id="GO:0005576">
    <property type="term" value="C:extracellular region"/>
    <property type="evidence" value="ECO:0007669"/>
    <property type="project" value="UniProtKB-SubCell"/>
</dbReference>
<organism evidence="12 13">
    <name type="scientific">Klebsormidium nitens</name>
    <name type="common">Green alga</name>
    <name type="synonym">Ulothrix nitens</name>
    <dbReference type="NCBI Taxonomy" id="105231"/>
    <lineage>
        <taxon>Eukaryota</taxon>
        <taxon>Viridiplantae</taxon>
        <taxon>Streptophyta</taxon>
        <taxon>Klebsormidiophyceae</taxon>
        <taxon>Klebsormidiales</taxon>
        <taxon>Klebsormidiaceae</taxon>
        <taxon>Klebsormidium</taxon>
    </lineage>
</organism>
<dbReference type="OMA" id="ECNRIAR"/>
<evidence type="ECO:0000256" key="4">
    <source>
        <dbReference type="ARBA" id="ARBA00022525"/>
    </source>
</evidence>
<dbReference type="NCBIfam" id="TIGR01376">
    <property type="entry name" value="POMP_repeat"/>
    <property type="match status" value="1"/>
</dbReference>
<dbReference type="InterPro" id="IPR003368">
    <property type="entry name" value="POMP_repeat"/>
</dbReference>
<keyword evidence="8" id="KW-1015">Disulfide bond</keyword>
<feature type="compositionally biased region" description="Low complexity" evidence="9">
    <location>
        <begin position="363"/>
        <end position="374"/>
    </location>
</feature>
<keyword evidence="7" id="KW-0998">Cell outer membrane</keyword>
<dbReference type="CDD" id="cd00054">
    <property type="entry name" value="EGF_CA"/>
    <property type="match status" value="1"/>
</dbReference>
<feature type="chain" id="PRO_5011987938" description="EGF-like domain-containing protein" evidence="10">
    <location>
        <begin position="22"/>
        <end position="439"/>
    </location>
</feature>
<evidence type="ECO:0000313" key="13">
    <source>
        <dbReference type="Proteomes" id="UP000054558"/>
    </source>
</evidence>
<evidence type="ECO:0000256" key="8">
    <source>
        <dbReference type="PROSITE-ProRule" id="PRU00076"/>
    </source>
</evidence>
<gene>
    <name evidence="12" type="ORF">KFL_008540060</name>
</gene>
<dbReference type="STRING" id="105231.A0A1Y1IUB0"/>
<dbReference type="OrthoDB" id="508803at2759"/>
<evidence type="ECO:0000256" key="2">
    <source>
        <dbReference type="ARBA" id="ARBA00004442"/>
    </source>
</evidence>
<dbReference type="PROSITE" id="PS00022">
    <property type="entry name" value="EGF_1"/>
    <property type="match status" value="1"/>
</dbReference>
<dbReference type="SUPFAM" id="SSF51126">
    <property type="entry name" value="Pectin lyase-like"/>
    <property type="match status" value="1"/>
</dbReference>
<dbReference type="Proteomes" id="UP000054558">
    <property type="component" value="Unassembled WGS sequence"/>
</dbReference>
<dbReference type="Gene3D" id="2.10.25.10">
    <property type="entry name" value="Laminin"/>
    <property type="match status" value="1"/>
</dbReference>
<keyword evidence="4" id="KW-0964">Secreted</keyword>
<name>A0A1Y1IUB0_KLENI</name>
<feature type="region of interest" description="Disordered" evidence="9">
    <location>
        <begin position="350"/>
        <end position="399"/>
    </location>
</feature>
<evidence type="ECO:0000313" key="12">
    <source>
        <dbReference type="EMBL" id="GAQ91788.1"/>
    </source>
</evidence>
<comment type="subcellular location">
    <subcellularLocation>
        <location evidence="1">Cell envelope</location>
    </subcellularLocation>
    <subcellularLocation>
        <location evidence="2">Cell outer membrane</location>
    </subcellularLocation>
    <subcellularLocation>
        <location evidence="3">Secreted</location>
    </subcellularLocation>
</comment>
<keyword evidence="5 10" id="KW-0732">Signal</keyword>